<dbReference type="InterPro" id="IPR054597">
    <property type="entry name" value="FeeM_cat"/>
</dbReference>
<dbReference type="Pfam" id="PF21926">
    <property type="entry name" value="FeeM"/>
    <property type="match status" value="1"/>
</dbReference>
<reference evidence="2 3" key="1">
    <citation type="submission" date="2019-11" db="EMBL/GenBank/DDBJ databases">
        <title>Novel species isolated from a subtropical stream in China.</title>
        <authorList>
            <person name="Lu H."/>
        </authorList>
    </citation>
    <scope>NUCLEOTIDE SEQUENCE [LARGE SCALE GENOMIC DNA]</scope>
    <source>
        <strain evidence="2 3">FT92W</strain>
    </source>
</reference>
<dbReference type="AlphaFoldDB" id="A0A7X2LVU9"/>
<accession>A0A7X2LVU9</accession>
<dbReference type="Proteomes" id="UP000446768">
    <property type="component" value="Unassembled WGS sequence"/>
</dbReference>
<gene>
    <name evidence="2" type="ORF">GJ700_29580</name>
</gene>
<dbReference type="EMBL" id="WKJJ01000024">
    <property type="protein sequence ID" value="MRV75871.1"/>
    <property type="molecule type" value="Genomic_DNA"/>
</dbReference>
<name>A0A7X2LVU9_9BURK</name>
<protein>
    <submittedName>
        <fullName evidence="2">N-acetyltransferase</fullName>
    </submittedName>
</protein>
<feature type="domain" description="N-acyl amino acid synthase FeeM catalytic core" evidence="1">
    <location>
        <begin position="1"/>
        <end position="141"/>
    </location>
</feature>
<proteinExistence type="predicted"/>
<organism evidence="2 3">
    <name type="scientific">Pseudoduganella rivuli</name>
    <dbReference type="NCBI Taxonomy" id="2666085"/>
    <lineage>
        <taxon>Bacteria</taxon>
        <taxon>Pseudomonadati</taxon>
        <taxon>Pseudomonadota</taxon>
        <taxon>Betaproteobacteria</taxon>
        <taxon>Burkholderiales</taxon>
        <taxon>Oxalobacteraceae</taxon>
        <taxon>Telluria group</taxon>
        <taxon>Pseudoduganella</taxon>
    </lineage>
</organism>
<dbReference type="SUPFAM" id="SSF55729">
    <property type="entry name" value="Acyl-CoA N-acyltransferases (Nat)"/>
    <property type="match status" value="1"/>
</dbReference>
<sequence>MYAWRGYTGTHRVEEHPHRVTLFATERGETVGTVTLGFDSAEGLQADADFKDVIDAYRMQGGRVCEITKLAIAPKANSRKTLASLCHVMFIYGHTKHRCTDVFIEVNPRHRRYYETMLGFRCLGEQRINKRVNAPGYLLWTSMDHVAQQIAELGGTGMRAGGERSLYPHFLSPSEADELAERLLNLKQTP</sequence>
<comment type="caution">
    <text evidence="2">The sequence shown here is derived from an EMBL/GenBank/DDBJ whole genome shotgun (WGS) entry which is preliminary data.</text>
</comment>
<evidence type="ECO:0000313" key="3">
    <source>
        <dbReference type="Proteomes" id="UP000446768"/>
    </source>
</evidence>
<keyword evidence="3" id="KW-1185">Reference proteome</keyword>
<keyword evidence="2" id="KW-0808">Transferase</keyword>
<evidence type="ECO:0000313" key="2">
    <source>
        <dbReference type="EMBL" id="MRV75871.1"/>
    </source>
</evidence>
<dbReference type="GO" id="GO:0016740">
    <property type="term" value="F:transferase activity"/>
    <property type="evidence" value="ECO:0007669"/>
    <property type="project" value="UniProtKB-KW"/>
</dbReference>
<dbReference type="InterPro" id="IPR016181">
    <property type="entry name" value="Acyl_CoA_acyltransferase"/>
</dbReference>
<evidence type="ECO:0000259" key="1">
    <source>
        <dbReference type="Pfam" id="PF21926"/>
    </source>
</evidence>
<dbReference type="Gene3D" id="3.40.630.30">
    <property type="match status" value="1"/>
</dbReference>